<keyword evidence="3" id="KW-1185">Reference proteome</keyword>
<feature type="compositionally biased region" description="Basic residues" evidence="1">
    <location>
        <begin position="93"/>
        <end position="103"/>
    </location>
</feature>
<feature type="region of interest" description="Disordered" evidence="1">
    <location>
        <begin position="69"/>
        <end position="134"/>
    </location>
</feature>
<sequence>MASKAFDNAQKAMDAATEARLAYLVMQDALQLQERAVVEGVTAYNRKPVQRERPNERFLHRTIKSVEFANRRSQEDEMWHRRQLQLEREERHGRQRSARRQRAHGNTSGTDLDDEELARDAKQRRAADEAHAQGSGLHWLACGRGRALPPAPSWSTFLG</sequence>
<comment type="caution">
    <text evidence="2">The sequence shown here is derived from an EMBL/GenBank/DDBJ whole genome shotgun (WGS) entry which is preliminary data.</text>
</comment>
<protein>
    <submittedName>
        <fullName evidence="2">Uncharacterized protein</fullName>
    </submittedName>
</protein>
<evidence type="ECO:0000256" key="1">
    <source>
        <dbReference type="SAM" id="MobiDB-lite"/>
    </source>
</evidence>
<dbReference type="PANTHER" id="PTHR34684">
    <property type="entry name" value="OS08G0192200 PROTEIN"/>
    <property type="match status" value="1"/>
</dbReference>
<gene>
    <name evidence="2" type="ORF">WJX72_004564</name>
</gene>
<reference evidence="2 3" key="1">
    <citation type="journal article" date="2024" name="Nat. Commun.">
        <title>Phylogenomics reveals the evolutionary origins of lichenization in chlorophyte algae.</title>
        <authorList>
            <person name="Puginier C."/>
            <person name="Libourel C."/>
            <person name="Otte J."/>
            <person name="Skaloud P."/>
            <person name="Haon M."/>
            <person name="Grisel S."/>
            <person name="Petersen M."/>
            <person name="Berrin J.G."/>
            <person name="Delaux P.M."/>
            <person name="Dal Grande F."/>
            <person name="Keller J."/>
        </authorList>
    </citation>
    <scope>NUCLEOTIDE SEQUENCE [LARGE SCALE GENOMIC DNA]</scope>
    <source>
        <strain evidence="2 3">SAG 2043</strain>
    </source>
</reference>
<dbReference type="AlphaFoldDB" id="A0AAW1PSP8"/>
<evidence type="ECO:0000313" key="3">
    <source>
        <dbReference type="Proteomes" id="UP001489004"/>
    </source>
</evidence>
<organism evidence="2 3">
    <name type="scientific">[Myrmecia] bisecta</name>
    <dbReference type="NCBI Taxonomy" id="41462"/>
    <lineage>
        <taxon>Eukaryota</taxon>
        <taxon>Viridiplantae</taxon>
        <taxon>Chlorophyta</taxon>
        <taxon>core chlorophytes</taxon>
        <taxon>Trebouxiophyceae</taxon>
        <taxon>Trebouxiales</taxon>
        <taxon>Trebouxiaceae</taxon>
        <taxon>Myrmecia</taxon>
    </lineage>
</organism>
<dbReference type="Proteomes" id="UP001489004">
    <property type="component" value="Unassembled WGS sequence"/>
</dbReference>
<accession>A0AAW1PSP8</accession>
<proteinExistence type="predicted"/>
<dbReference type="EMBL" id="JALJOR010000009">
    <property type="protein sequence ID" value="KAK9811477.1"/>
    <property type="molecule type" value="Genomic_DNA"/>
</dbReference>
<dbReference type="PANTHER" id="PTHR34684:SF1">
    <property type="entry name" value="OS08G0192200 PROTEIN"/>
    <property type="match status" value="1"/>
</dbReference>
<evidence type="ECO:0000313" key="2">
    <source>
        <dbReference type="EMBL" id="KAK9811477.1"/>
    </source>
</evidence>
<feature type="compositionally biased region" description="Basic and acidic residues" evidence="1">
    <location>
        <begin position="69"/>
        <end position="92"/>
    </location>
</feature>
<name>A0AAW1PSP8_9CHLO</name>
<feature type="compositionally biased region" description="Basic and acidic residues" evidence="1">
    <location>
        <begin position="118"/>
        <end position="131"/>
    </location>
</feature>